<evidence type="ECO:0000313" key="3">
    <source>
        <dbReference type="Proteomes" id="UP000248817"/>
    </source>
</evidence>
<feature type="compositionally biased region" description="Basic residues" evidence="1">
    <location>
        <begin position="54"/>
        <end position="66"/>
    </location>
</feature>
<keyword evidence="3" id="KW-1185">Reference proteome</keyword>
<feature type="region of interest" description="Disordered" evidence="1">
    <location>
        <begin position="1"/>
        <end position="66"/>
    </location>
</feature>
<dbReference type="Proteomes" id="UP000248817">
    <property type="component" value="Unassembled WGS sequence"/>
</dbReference>
<sequence length="66" mass="8182">MMKGERKKEDKRKKEDIKNHTAKWTKQRPSESINAKGNRNELHENGRIRIECVKRKRKRKRKRKKR</sequence>
<reference evidence="2 3" key="1">
    <citation type="submission" date="2018-02" db="EMBL/GenBank/DDBJ databases">
        <title>The genomes of Aspergillus section Nigri reveals drivers in fungal speciation.</title>
        <authorList>
            <consortium name="DOE Joint Genome Institute"/>
            <person name="Vesth T.C."/>
            <person name="Nybo J."/>
            <person name="Theobald S."/>
            <person name="Brandl J."/>
            <person name="Frisvad J.C."/>
            <person name="Nielsen K.F."/>
            <person name="Lyhne E.K."/>
            <person name="Kogle M.E."/>
            <person name="Kuo A."/>
            <person name="Riley R."/>
            <person name="Clum A."/>
            <person name="Nolan M."/>
            <person name="Lipzen A."/>
            <person name="Salamov A."/>
            <person name="Henrissat B."/>
            <person name="Wiebenga A."/>
            <person name="De vries R.P."/>
            <person name="Grigoriev I.V."/>
            <person name="Mortensen U.H."/>
            <person name="Andersen M.R."/>
            <person name="Baker S.E."/>
        </authorList>
    </citation>
    <scope>NUCLEOTIDE SEQUENCE [LARGE SCALE GENOMIC DNA]</scope>
    <source>
        <strain evidence="2 3">CBS 114.80</strain>
    </source>
</reference>
<protein>
    <submittedName>
        <fullName evidence="2">Uncharacterized protein</fullName>
    </submittedName>
</protein>
<gene>
    <name evidence="2" type="ORF">BP00DRAFT_192299</name>
</gene>
<dbReference type="AlphaFoldDB" id="A0A2V5I996"/>
<accession>A0A2V5I996</accession>
<evidence type="ECO:0000256" key="1">
    <source>
        <dbReference type="SAM" id="MobiDB-lite"/>
    </source>
</evidence>
<proteinExistence type="predicted"/>
<dbReference type="EMBL" id="KZ825511">
    <property type="protein sequence ID" value="PYI30784.1"/>
    <property type="molecule type" value="Genomic_DNA"/>
</dbReference>
<feature type="compositionally biased region" description="Basic and acidic residues" evidence="1">
    <location>
        <begin position="1"/>
        <end position="19"/>
    </location>
</feature>
<evidence type="ECO:0000313" key="2">
    <source>
        <dbReference type="EMBL" id="PYI30784.1"/>
    </source>
</evidence>
<organism evidence="2 3">
    <name type="scientific">Aspergillus indologenus CBS 114.80</name>
    <dbReference type="NCBI Taxonomy" id="1450541"/>
    <lineage>
        <taxon>Eukaryota</taxon>
        <taxon>Fungi</taxon>
        <taxon>Dikarya</taxon>
        <taxon>Ascomycota</taxon>
        <taxon>Pezizomycotina</taxon>
        <taxon>Eurotiomycetes</taxon>
        <taxon>Eurotiomycetidae</taxon>
        <taxon>Eurotiales</taxon>
        <taxon>Aspergillaceae</taxon>
        <taxon>Aspergillus</taxon>
        <taxon>Aspergillus subgen. Circumdati</taxon>
    </lineage>
</organism>
<feature type="compositionally biased region" description="Basic and acidic residues" evidence="1">
    <location>
        <begin position="38"/>
        <end position="53"/>
    </location>
</feature>
<name>A0A2V5I996_9EURO</name>